<dbReference type="GO" id="GO:0005634">
    <property type="term" value="C:nucleus"/>
    <property type="evidence" value="ECO:0007669"/>
    <property type="project" value="TreeGrafter"/>
</dbReference>
<dbReference type="PROSITE" id="PS51432">
    <property type="entry name" value="AP_NUCLEASE_F2_4"/>
    <property type="match status" value="1"/>
</dbReference>
<evidence type="ECO:0000256" key="4">
    <source>
        <dbReference type="ARBA" id="ARBA00022763"/>
    </source>
</evidence>
<dbReference type="GO" id="GO:0008270">
    <property type="term" value="F:zinc ion binding"/>
    <property type="evidence" value="ECO:0007669"/>
    <property type="project" value="InterPro"/>
</dbReference>
<feature type="domain" description="Xylose isomerase-like TIM barrel" evidence="8">
    <location>
        <begin position="14"/>
        <end position="98"/>
    </location>
</feature>
<evidence type="ECO:0000256" key="1">
    <source>
        <dbReference type="ARBA" id="ARBA00001947"/>
    </source>
</evidence>
<dbReference type="InterPro" id="IPR001719">
    <property type="entry name" value="AP_endonuc_2"/>
</dbReference>
<dbReference type="GO" id="GO:0006284">
    <property type="term" value="P:base-excision repair"/>
    <property type="evidence" value="ECO:0007669"/>
    <property type="project" value="TreeGrafter"/>
</dbReference>
<dbReference type="InterPro" id="IPR036237">
    <property type="entry name" value="Xyl_isomerase-like_sf"/>
</dbReference>
<dbReference type="Pfam" id="PF01261">
    <property type="entry name" value="AP_endonuc_2"/>
    <property type="match status" value="1"/>
</dbReference>
<sequence>HVSAAGGVENAVLNAAAIGANAFTLFLKSQRKWEGPSLSSSIRLFKERMQEYGYEPKHVLLHGNYLINLGNPDAAKRAKSYECFVNDLRQCEALGLKYSFVP</sequence>
<evidence type="ECO:0000256" key="3">
    <source>
        <dbReference type="ARBA" id="ARBA00022723"/>
    </source>
</evidence>
<dbReference type="PANTHER" id="PTHR21445">
    <property type="entry name" value="ENDONUCLEASE IV ENDODEOXYRIBONUCLEASE IV"/>
    <property type="match status" value="1"/>
</dbReference>
<evidence type="ECO:0000256" key="2">
    <source>
        <dbReference type="ARBA" id="ARBA00005340"/>
    </source>
</evidence>
<evidence type="ECO:0000313" key="9">
    <source>
        <dbReference type="EMBL" id="KAF6763904.1"/>
    </source>
</evidence>
<dbReference type="InterPro" id="IPR018246">
    <property type="entry name" value="AP_endonuc_F2_Zn_BS"/>
</dbReference>
<evidence type="ECO:0000256" key="6">
    <source>
        <dbReference type="ARBA" id="ARBA00022833"/>
    </source>
</evidence>
<proteinExistence type="inferred from homology"/>
<gene>
    <name evidence="9" type="ORF">DFP72DRAFT_742982</name>
</gene>
<dbReference type="EMBL" id="JACGCI010000005">
    <property type="protein sequence ID" value="KAF6763904.1"/>
    <property type="molecule type" value="Genomic_DNA"/>
</dbReference>
<keyword evidence="7" id="KW-0234">DNA repair</keyword>
<dbReference type="PROSITE" id="PS00729">
    <property type="entry name" value="AP_NUCLEASE_F2_1"/>
    <property type="match status" value="1"/>
</dbReference>
<organism evidence="9 10">
    <name type="scientific">Ephemerocybe angulata</name>
    <dbReference type="NCBI Taxonomy" id="980116"/>
    <lineage>
        <taxon>Eukaryota</taxon>
        <taxon>Fungi</taxon>
        <taxon>Dikarya</taxon>
        <taxon>Basidiomycota</taxon>
        <taxon>Agaricomycotina</taxon>
        <taxon>Agaricomycetes</taxon>
        <taxon>Agaricomycetidae</taxon>
        <taxon>Agaricales</taxon>
        <taxon>Agaricineae</taxon>
        <taxon>Psathyrellaceae</taxon>
        <taxon>Ephemerocybe</taxon>
    </lineage>
</organism>
<keyword evidence="4" id="KW-0227">DNA damage</keyword>
<protein>
    <submittedName>
        <fullName evidence="9">Xylose isomerase-like protein</fullName>
    </submittedName>
</protein>
<keyword evidence="5" id="KW-0378">Hydrolase</keyword>
<dbReference type="GO" id="GO:0003677">
    <property type="term" value="F:DNA binding"/>
    <property type="evidence" value="ECO:0007669"/>
    <property type="project" value="InterPro"/>
</dbReference>
<keyword evidence="9" id="KW-0413">Isomerase</keyword>
<evidence type="ECO:0000313" key="10">
    <source>
        <dbReference type="Proteomes" id="UP000521943"/>
    </source>
</evidence>
<evidence type="ECO:0000256" key="5">
    <source>
        <dbReference type="ARBA" id="ARBA00022801"/>
    </source>
</evidence>
<comment type="caution">
    <text evidence="9">The sequence shown here is derived from an EMBL/GenBank/DDBJ whole genome shotgun (WGS) entry which is preliminary data.</text>
</comment>
<dbReference type="SUPFAM" id="SSF51658">
    <property type="entry name" value="Xylose isomerase-like"/>
    <property type="match status" value="1"/>
</dbReference>
<dbReference type="AlphaFoldDB" id="A0A8H6IG99"/>
<evidence type="ECO:0000259" key="8">
    <source>
        <dbReference type="Pfam" id="PF01261"/>
    </source>
</evidence>
<dbReference type="GO" id="GO:0005739">
    <property type="term" value="C:mitochondrion"/>
    <property type="evidence" value="ECO:0007669"/>
    <property type="project" value="TreeGrafter"/>
</dbReference>
<keyword evidence="10" id="KW-1185">Reference proteome</keyword>
<feature type="non-terminal residue" evidence="9">
    <location>
        <position position="1"/>
    </location>
</feature>
<dbReference type="PANTHER" id="PTHR21445:SF0">
    <property type="entry name" value="APURINIC-APYRIMIDINIC ENDONUCLEASE"/>
    <property type="match status" value="1"/>
</dbReference>
<feature type="non-terminal residue" evidence="9">
    <location>
        <position position="102"/>
    </location>
</feature>
<keyword evidence="3" id="KW-0479">Metal-binding</keyword>
<evidence type="ECO:0000256" key="7">
    <source>
        <dbReference type="ARBA" id="ARBA00023204"/>
    </source>
</evidence>
<dbReference type="GO" id="GO:0003906">
    <property type="term" value="F:DNA-(apurinic or apyrimidinic site) endonuclease activity"/>
    <property type="evidence" value="ECO:0007669"/>
    <property type="project" value="TreeGrafter"/>
</dbReference>
<reference evidence="9 10" key="1">
    <citation type="submission" date="2020-07" db="EMBL/GenBank/DDBJ databases">
        <title>Comparative genomics of pyrophilous fungi reveals a link between fire events and developmental genes.</title>
        <authorList>
            <consortium name="DOE Joint Genome Institute"/>
            <person name="Steindorff A.S."/>
            <person name="Carver A."/>
            <person name="Calhoun S."/>
            <person name="Stillman K."/>
            <person name="Liu H."/>
            <person name="Lipzen A."/>
            <person name="Pangilinan J."/>
            <person name="Labutti K."/>
            <person name="Bruns T.D."/>
            <person name="Grigoriev I.V."/>
        </authorList>
    </citation>
    <scope>NUCLEOTIDE SEQUENCE [LARGE SCALE GENOMIC DNA]</scope>
    <source>
        <strain evidence="9 10">CBS 144469</strain>
    </source>
</reference>
<accession>A0A8H6IG99</accession>
<dbReference type="Gene3D" id="3.20.20.150">
    <property type="entry name" value="Divalent-metal-dependent TIM barrel enzymes"/>
    <property type="match status" value="1"/>
</dbReference>
<dbReference type="OrthoDB" id="7663182at2759"/>
<dbReference type="Proteomes" id="UP000521943">
    <property type="component" value="Unassembled WGS sequence"/>
</dbReference>
<dbReference type="GO" id="GO:0008081">
    <property type="term" value="F:phosphoric diester hydrolase activity"/>
    <property type="evidence" value="ECO:0007669"/>
    <property type="project" value="TreeGrafter"/>
</dbReference>
<name>A0A8H6IG99_9AGAR</name>
<keyword evidence="6" id="KW-0862">Zinc</keyword>
<dbReference type="GO" id="GO:0016853">
    <property type="term" value="F:isomerase activity"/>
    <property type="evidence" value="ECO:0007669"/>
    <property type="project" value="UniProtKB-KW"/>
</dbReference>
<comment type="cofactor">
    <cofactor evidence="1">
        <name>Zn(2+)</name>
        <dbReference type="ChEBI" id="CHEBI:29105"/>
    </cofactor>
</comment>
<comment type="similarity">
    <text evidence="2">Belongs to the AP endonuclease 2 family.</text>
</comment>
<dbReference type="InterPro" id="IPR013022">
    <property type="entry name" value="Xyl_isomerase-like_TIM-brl"/>
</dbReference>